<feature type="signal peptide" evidence="1">
    <location>
        <begin position="1"/>
        <end position="21"/>
    </location>
</feature>
<keyword evidence="3" id="KW-1185">Reference proteome</keyword>
<organism evidence="2 3">
    <name type="scientific">Steinernema carpocapsae</name>
    <name type="common">Entomopathogenic nematode</name>
    <dbReference type="NCBI Taxonomy" id="34508"/>
    <lineage>
        <taxon>Eukaryota</taxon>
        <taxon>Metazoa</taxon>
        <taxon>Ecdysozoa</taxon>
        <taxon>Nematoda</taxon>
        <taxon>Chromadorea</taxon>
        <taxon>Rhabditida</taxon>
        <taxon>Tylenchina</taxon>
        <taxon>Panagrolaimomorpha</taxon>
        <taxon>Strongyloidoidea</taxon>
        <taxon>Steinernematidae</taxon>
        <taxon>Steinernema</taxon>
    </lineage>
</organism>
<reference evidence="2 3" key="1">
    <citation type="journal article" date="2015" name="Genome Biol.">
        <title>Comparative genomics of Steinernema reveals deeply conserved gene regulatory networks.</title>
        <authorList>
            <person name="Dillman A.R."/>
            <person name="Macchietto M."/>
            <person name="Porter C.F."/>
            <person name="Rogers A."/>
            <person name="Williams B."/>
            <person name="Antoshechkin I."/>
            <person name="Lee M.M."/>
            <person name="Goodwin Z."/>
            <person name="Lu X."/>
            <person name="Lewis E.E."/>
            <person name="Goodrich-Blair H."/>
            <person name="Stock S.P."/>
            <person name="Adams B.J."/>
            <person name="Sternberg P.W."/>
            <person name="Mortazavi A."/>
        </authorList>
    </citation>
    <scope>NUCLEOTIDE SEQUENCE [LARGE SCALE GENOMIC DNA]</scope>
    <source>
        <strain evidence="2 3">ALL</strain>
    </source>
</reference>
<evidence type="ECO:0000313" key="2">
    <source>
        <dbReference type="EMBL" id="TKR62748.1"/>
    </source>
</evidence>
<evidence type="ECO:0000256" key="1">
    <source>
        <dbReference type="SAM" id="SignalP"/>
    </source>
</evidence>
<gene>
    <name evidence="2" type="ORF">L596_026667</name>
</gene>
<feature type="chain" id="PRO_5020561551" evidence="1">
    <location>
        <begin position="22"/>
        <end position="83"/>
    </location>
</feature>
<dbReference type="AlphaFoldDB" id="A0A4U5M213"/>
<reference evidence="2 3" key="2">
    <citation type="journal article" date="2019" name="G3 (Bethesda)">
        <title>Hybrid Assembly of the Genome of the Entomopathogenic Nematode Steinernema carpocapsae Identifies the X-Chromosome.</title>
        <authorList>
            <person name="Serra L."/>
            <person name="Macchietto M."/>
            <person name="Macias-Munoz A."/>
            <person name="McGill C.J."/>
            <person name="Rodriguez I.M."/>
            <person name="Rodriguez B."/>
            <person name="Murad R."/>
            <person name="Mortazavi A."/>
        </authorList>
    </citation>
    <scope>NUCLEOTIDE SEQUENCE [LARGE SCALE GENOMIC DNA]</scope>
    <source>
        <strain evidence="2 3">ALL</strain>
    </source>
</reference>
<comment type="caution">
    <text evidence="2">The sequence shown here is derived from an EMBL/GenBank/DDBJ whole genome shotgun (WGS) entry which is preliminary data.</text>
</comment>
<keyword evidence="1" id="KW-0732">Signal</keyword>
<dbReference type="Proteomes" id="UP000298663">
    <property type="component" value="Unassembled WGS sequence"/>
</dbReference>
<name>A0A4U5M213_STECR</name>
<proteinExistence type="predicted"/>
<accession>A0A4U5M213</accession>
<protein>
    <submittedName>
        <fullName evidence="2">Uncharacterized protein</fullName>
    </submittedName>
</protein>
<evidence type="ECO:0000313" key="3">
    <source>
        <dbReference type="Proteomes" id="UP000298663"/>
    </source>
</evidence>
<sequence>MPERFTVVFFLLLLCICSSTALLKMSFRNDVQRWSSKTSRGLHHASEHKTRQRQYKKLPLKNYIFTLLDTTILSPIMGNQKVA</sequence>
<dbReference type="EMBL" id="AZBU02000010">
    <property type="protein sequence ID" value="TKR62748.1"/>
    <property type="molecule type" value="Genomic_DNA"/>
</dbReference>